<keyword evidence="12" id="KW-1185">Reference proteome</keyword>
<comment type="caution">
    <text evidence="11">The sequence shown here is derived from an EMBL/GenBank/DDBJ whole genome shotgun (WGS) entry which is preliminary data.</text>
</comment>
<dbReference type="AlphaFoldDB" id="A0A923IYX0"/>
<organism evidence="11 12">
    <name type="scientific">Schaalia hyovaginalis</name>
    <dbReference type="NCBI Taxonomy" id="29316"/>
    <lineage>
        <taxon>Bacteria</taxon>
        <taxon>Bacillati</taxon>
        <taxon>Actinomycetota</taxon>
        <taxon>Actinomycetes</taxon>
        <taxon>Actinomycetales</taxon>
        <taxon>Actinomycetaceae</taxon>
        <taxon>Schaalia</taxon>
    </lineage>
</organism>
<evidence type="ECO:0000313" key="12">
    <source>
        <dbReference type="Proteomes" id="UP000617426"/>
    </source>
</evidence>
<sequence>MKAMIIKEFRELARDRRTVALLIALPIVLLTVFGYAANFTVETTKALLIGPAAAEVRAELSDNAKATEDFDLDLRTQDLTEEEILTILKEGDYSTVIRAESGDDSTPLVARTHMWTDGTQLFAAQAASAAWMNVVSEDVKTRITDIRARIDEARTRGENTQRELESMQESLSSLRSALSGLEQAAAAASSGAASPEQALSSLDALATLGPLPELSTIEKTPSPEIPDMSTIDLNALDSKQAITVAFNPDLTTSWVMIPGLIGLILTFVGTIVTAIGLVREREAGTLEQLAVMPLSPASIILGKIVPYLFLALLDAGLITALGVLIFNVPFRGSWWVFSLLSFVFVFVVLGFGILISSVSETTGQAIQMSMMVMMPQILLSGFIFPLDSMAVGVRGIGYCLPLTWFFKAAIGIFLKDATLSQILLPLAILCGFALVVFGAATARMAKSLRSGGASR</sequence>
<dbReference type="Proteomes" id="UP000617426">
    <property type="component" value="Unassembled WGS sequence"/>
</dbReference>
<keyword evidence="7 9" id="KW-0472">Membrane</keyword>
<comment type="subcellular location">
    <subcellularLocation>
        <location evidence="1">Cell membrane</location>
        <topology evidence="1">Multi-pass membrane protein</topology>
    </subcellularLocation>
</comment>
<feature type="transmembrane region" description="Helical" evidence="9">
    <location>
        <begin position="254"/>
        <end position="278"/>
    </location>
</feature>
<evidence type="ECO:0000256" key="4">
    <source>
        <dbReference type="ARBA" id="ARBA00022475"/>
    </source>
</evidence>
<keyword evidence="4" id="KW-1003">Cell membrane</keyword>
<keyword evidence="5 9" id="KW-0812">Transmembrane</keyword>
<dbReference type="InterPro" id="IPR051449">
    <property type="entry name" value="ABC-2_transporter_component"/>
</dbReference>
<dbReference type="GO" id="GO:0005886">
    <property type="term" value="C:plasma membrane"/>
    <property type="evidence" value="ECO:0007669"/>
    <property type="project" value="UniProtKB-SubCell"/>
</dbReference>
<evidence type="ECO:0000256" key="8">
    <source>
        <dbReference type="SAM" id="Coils"/>
    </source>
</evidence>
<comment type="similarity">
    <text evidence="2">Belongs to the ABC-2 integral membrane protein family.</text>
</comment>
<dbReference type="InterPro" id="IPR047817">
    <property type="entry name" value="ABC2_TM_bact-type"/>
</dbReference>
<dbReference type="RefSeq" id="WP_184454116.1">
    <property type="nucleotide sequence ID" value="NZ_JACHMK010000001.1"/>
</dbReference>
<keyword evidence="8" id="KW-0175">Coiled coil</keyword>
<keyword evidence="3" id="KW-0813">Transport</keyword>
<evidence type="ECO:0000259" key="10">
    <source>
        <dbReference type="PROSITE" id="PS51012"/>
    </source>
</evidence>
<dbReference type="GO" id="GO:0140359">
    <property type="term" value="F:ABC-type transporter activity"/>
    <property type="evidence" value="ECO:0007669"/>
    <property type="project" value="InterPro"/>
</dbReference>
<dbReference type="PANTHER" id="PTHR30294:SF29">
    <property type="entry name" value="MULTIDRUG ABC TRANSPORTER PERMEASE YBHS-RELATED"/>
    <property type="match status" value="1"/>
</dbReference>
<accession>A0A923IYX0</accession>
<evidence type="ECO:0000256" key="7">
    <source>
        <dbReference type="ARBA" id="ARBA00023136"/>
    </source>
</evidence>
<gene>
    <name evidence="11" type="ORF">HD592_002195</name>
</gene>
<evidence type="ECO:0000256" key="9">
    <source>
        <dbReference type="SAM" id="Phobius"/>
    </source>
</evidence>
<proteinExistence type="inferred from homology"/>
<evidence type="ECO:0000256" key="6">
    <source>
        <dbReference type="ARBA" id="ARBA00022989"/>
    </source>
</evidence>
<dbReference type="Pfam" id="PF12698">
    <property type="entry name" value="ABC2_membrane_3"/>
    <property type="match status" value="1"/>
</dbReference>
<dbReference type="PANTHER" id="PTHR30294">
    <property type="entry name" value="MEMBRANE COMPONENT OF ABC TRANSPORTER YHHJ-RELATED"/>
    <property type="match status" value="1"/>
</dbReference>
<feature type="transmembrane region" description="Helical" evidence="9">
    <location>
        <begin position="377"/>
        <end position="406"/>
    </location>
</feature>
<feature type="domain" description="ABC transmembrane type-2" evidence="10">
    <location>
        <begin position="214"/>
        <end position="447"/>
    </location>
</feature>
<name>A0A923IYX0_9ACTO</name>
<keyword evidence="6 9" id="KW-1133">Transmembrane helix</keyword>
<feature type="transmembrane region" description="Helical" evidence="9">
    <location>
        <begin position="418"/>
        <end position="440"/>
    </location>
</feature>
<feature type="transmembrane region" description="Helical" evidence="9">
    <location>
        <begin position="304"/>
        <end position="328"/>
    </location>
</feature>
<feature type="transmembrane region" description="Helical" evidence="9">
    <location>
        <begin position="334"/>
        <end position="356"/>
    </location>
</feature>
<evidence type="ECO:0000256" key="5">
    <source>
        <dbReference type="ARBA" id="ARBA00022692"/>
    </source>
</evidence>
<evidence type="ECO:0000256" key="1">
    <source>
        <dbReference type="ARBA" id="ARBA00004651"/>
    </source>
</evidence>
<evidence type="ECO:0000313" key="11">
    <source>
        <dbReference type="EMBL" id="MBB6335630.1"/>
    </source>
</evidence>
<evidence type="ECO:0000256" key="2">
    <source>
        <dbReference type="ARBA" id="ARBA00007783"/>
    </source>
</evidence>
<dbReference type="PROSITE" id="PS51012">
    <property type="entry name" value="ABC_TM2"/>
    <property type="match status" value="1"/>
</dbReference>
<dbReference type="EMBL" id="JACHMK010000001">
    <property type="protein sequence ID" value="MBB6335630.1"/>
    <property type="molecule type" value="Genomic_DNA"/>
</dbReference>
<dbReference type="InterPro" id="IPR013525">
    <property type="entry name" value="ABC2_TM"/>
</dbReference>
<evidence type="ECO:0000256" key="3">
    <source>
        <dbReference type="ARBA" id="ARBA00022448"/>
    </source>
</evidence>
<protein>
    <submittedName>
        <fullName evidence="11">ABC-2 type transport system permease protein</fullName>
    </submittedName>
</protein>
<feature type="coiled-coil region" evidence="8">
    <location>
        <begin position="143"/>
        <end position="184"/>
    </location>
</feature>
<reference evidence="11" key="1">
    <citation type="submission" date="2020-08" db="EMBL/GenBank/DDBJ databases">
        <title>Sequencing the genomes of 1000 actinobacteria strains.</title>
        <authorList>
            <person name="Klenk H.-P."/>
        </authorList>
    </citation>
    <scope>NUCLEOTIDE SEQUENCE</scope>
    <source>
        <strain evidence="11">DSM 10695</strain>
    </source>
</reference>